<dbReference type="AlphaFoldDB" id="A0A2T3A785"/>
<reference evidence="2 3" key="1">
    <citation type="journal article" date="2018" name="Mycol. Prog.">
        <title>Coniella lustricola, a new species from submerged detritus.</title>
        <authorList>
            <person name="Raudabaugh D.B."/>
            <person name="Iturriaga T."/>
            <person name="Carver A."/>
            <person name="Mondo S."/>
            <person name="Pangilinan J."/>
            <person name="Lipzen A."/>
            <person name="He G."/>
            <person name="Amirebrahimi M."/>
            <person name="Grigoriev I.V."/>
            <person name="Miller A.N."/>
        </authorList>
    </citation>
    <scope>NUCLEOTIDE SEQUENCE [LARGE SCALE GENOMIC DNA]</scope>
    <source>
        <strain evidence="2 3">B22-T-1</strain>
    </source>
</reference>
<dbReference type="OrthoDB" id="3254104at2759"/>
<feature type="transmembrane region" description="Helical" evidence="1">
    <location>
        <begin position="129"/>
        <end position="154"/>
    </location>
</feature>
<keyword evidence="3" id="KW-1185">Reference proteome</keyword>
<dbReference type="EMBL" id="KZ678447">
    <property type="protein sequence ID" value="PSR84159.1"/>
    <property type="molecule type" value="Genomic_DNA"/>
</dbReference>
<evidence type="ECO:0000313" key="3">
    <source>
        <dbReference type="Proteomes" id="UP000241462"/>
    </source>
</evidence>
<keyword evidence="1" id="KW-1133">Transmembrane helix</keyword>
<keyword evidence="1" id="KW-0472">Membrane</keyword>
<dbReference type="Proteomes" id="UP000241462">
    <property type="component" value="Unassembled WGS sequence"/>
</dbReference>
<name>A0A2T3A785_9PEZI</name>
<dbReference type="InParanoid" id="A0A2T3A785"/>
<sequence>TRYINMVLSVERIPRSHNILSNVFSWMMLVAFVMAPANFCSPPSAAWGGGGDDADIYHDVPSKALLGACFGLFGVGALGMVYLALCWRHNYIWLLNRIYLPLILNSLAGLITCLVVLKVQHGMWWSLSSYITIGFEGGFLLVSTTMFVVINYLLLGKLKKEHYRDTATRRNLADLGKKPPFAPGSVV</sequence>
<protein>
    <submittedName>
        <fullName evidence="2">Uncharacterized protein</fullName>
    </submittedName>
</protein>
<dbReference type="STRING" id="2025994.A0A2T3A785"/>
<feature type="transmembrane region" description="Helical" evidence="1">
    <location>
        <begin position="64"/>
        <end position="86"/>
    </location>
</feature>
<evidence type="ECO:0000256" key="1">
    <source>
        <dbReference type="SAM" id="Phobius"/>
    </source>
</evidence>
<evidence type="ECO:0000313" key="2">
    <source>
        <dbReference type="EMBL" id="PSR84159.1"/>
    </source>
</evidence>
<organism evidence="2 3">
    <name type="scientific">Coniella lustricola</name>
    <dbReference type="NCBI Taxonomy" id="2025994"/>
    <lineage>
        <taxon>Eukaryota</taxon>
        <taxon>Fungi</taxon>
        <taxon>Dikarya</taxon>
        <taxon>Ascomycota</taxon>
        <taxon>Pezizomycotina</taxon>
        <taxon>Sordariomycetes</taxon>
        <taxon>Sordariomycetidae</taxon>
        <taxon>Diaporthales</taxon>
        <taxon>Schizoparmaceae</taxon>
        <taxon>Coniella</taxon>
    </lineage>
</organism>
<gene>
    <name evidence="2" type="ORF">BD289DRAFT_368948</name>
</gene>
<proteinExistence type="predicted"/>
<keyword evidence="1" id="KW-0812">Transmembrane</keyword>
<feature type="non-terminal residue" evidence="2">
    <location>
        <position position="1"/>
    </location>
</feature>
<accession>A0A2T3A785</accession>
<feature type="transmembrane region" description="Helical" evidence="1">
    <location>
        <begin position="20"/>
        <end position="39"/>
    </location>
</feature>
<feature type="transmembrane region" description="Helical" evidence="1">
    <location>
        <begin position="98"/>
        <end position="117"/>
    </location>
</feature>